<keyword evidence="4" id="KW-0732">Signal</keyword>
<sequence>MRKFLALFFSVFASVAFAQNSSVKGIVVDTQGKEPLASVTVTLDGTTLSTLTNDDGMFELTDVPTGSQVIIIATEGFLQQVLPVEITSEGLDLGMIFLEPDITEEQTSNLISLTESSLTDEGNGADVTSGLLQSSRDVYLNTAAFEFSQSFFRVRGLNTDNGKVLLNGIEMNKLYNGRPQWGNWGGLNDVMRNQEFTNGLTPSDYSFGGLIGTTNINLRASRYRPGFRITYSNSDRSYNNRTIMSYSTGLMQSGWAFTLAASRRWGDEGFNRGSFYDANSFMASVEYKFNDDHSLNFTGIYAPNRRGKSSPNTQEVYDLKGIRYNEYWGYYKGEKRNSRVRDIQEPIFMLNHYWNLSENTTLNTNVAYQFGKMGNSRIDYGGTDKVTANGQSYYSGNGSNPSPAYYQNLPSYFLRFDTPEYENAYFAEKEFVEDGQLDWDALYYANFSAAVNGKNAVYALYEDRSDNNTITANSIFKSDISENIIINAAANYKHLKSQNFAELTDLLGGTGYLDVDNFADDLTNNPDAAQNNLLNPDRIVGVGDKFKYNYNIYSDVIGGFAQAQFKYNKVDFFGAVTVTNTTYQREGLYQNGAFPNNSLGKGDKLNFTGVGGKAGLTYKITGRHLLDFNGSYATQAPSISNTYSNSRENNNVVPDISEEIITSFDASYIMRLTSIKARLTGYYNTIENANEISFYYADGIGGDNTAFLQEILKGVDKRNVGMELGVEAQITPTIKLKGAATVMESIYTNNPDLYLSSEDFIDYSLGDQTAANTETDEYGQRYYGKSYLENYKVATGPQRAYSVGFEYRDPDYWWFGATTNFFSNAYIDVSPLTRSANFYTDYDGQVFNDYDEDLARQLLKQEKFNSYMVVNLTGGKSWRINYKYYIGFFASINNLFDEVYKSGGFEQGRNANFRQLRDDKALETPVFGSKYWYGRGRTYFLNVYFRF</sequence>
<dbReference type="InterPro" id="IPR036942">
    <property type="entry name" value="Beta-barrel_TonB_sf"/>
</dbReference>
<dbReference type="OrthoDB" id="1453181at2"/>
<feature type="signal peptide" evidence="4">
    <location>
        <begin position="1"/>
        <end position="18"/>
    </location>
</feature>
<dbReference type="RefSeq" id="WP_093025935.1">
    <property type="nucleotide sequence ID" value="NZ_FPBK01000013.1"/>
</dbReference>
<reference evidence="5 6" key="1">
    <citation type="submission" date="2016-10" db="EMBL/GenBank/DDBJ databases">
        <authorList>
            <person name="de Groot N.N."/>
        </authorList>
    </citation>
    <scope>NUCLEOTIDE SEQUENCE [LARGE SCALE GENOMIC DNA]</scope>
    <source>
        <strain evidence="5 6">CGMCC 1.12333</strain>
    </source>
</reference>
<dbReference type="SUPFAM" id="SSF56935">
    <property type="entry name" value="Porins"/>
    <property type="match status" value="1"/>
</dbReference>
<keyword evidence="6" id="KW-1185">Reference proteome</keyword>
<evidence type="ECO:0000256" key="2">
    <source>
        <dbReference type="ARBA" id="ARBA00023136"/>
    </source>
</evidence>
<dbReference type="InterPro" id="IPR008969">
    <property type="entry name" value="CarboxyPept-like_regulatory"/>
</dbReference>
<dbReference type="Pfam" id="PF13715">
    <property type="entry name" value="CarbopepD_reg_2"/>
    <property type="match status" value="1"/>
</dbReference>
<gene>
    <name evidence="5" type="ORF">SAMN05216480_1133</name>
</gene>
<dbReference type="AlphaFoldDB" id="A0A1I7I5E3"/>
<dbReference type="Gene3D" id="2.60.40.1120">
    <property type="entry name" value="Carboxypeptidase-like, regulatory domain"/>
    <property type="match status" value="1"/>
</dbReference>
<evidence type="ECO:0000313" key="6">
    <source>
        <dbReference type="Proteomes" id="UP000199138"/>
    </source>
</evidence>
<accession>A0A1I7I5E3</accession>
<dbReference type="Proteomes" id="UP000199138">
    <property type="component" value="Unassembled WGS sequence"/>
</dbReference>
<proteinExistence type="predicted"/>
<organism evidence="5 6">
    <name type="scientific">Pustulibacterium marinum</name>
    <dbReference type="NCBI Taxonomy" id="1224947"/>
    <lineage>
        <taxon>Bacteria</taxon>
        <taxon>Pseudomonadati</taxon>
        <taxon>Bacteroidota</taxon>
        <taxon>Flavobacteriia</taxon>
        <taxon>Flavobacteriales</taxon>
        <taxon>Flavobacteriaceae</taxon>
        <taxon>Pustulibacterium</taxon>
    </lineage>
</organism>
<dbReference type="SUPFAM" id="SSF49464">
    <property type="entry name" value="Carboxypeptidase regulatory domain-like"/>
    <property type="match status" value="1"/>
</dbReference>
<feature type="chain" id="PRO_5011723017" evidence="4">
    <location>
        <begin position="19"/>
        <end position="947"/>
    </location>
</feature>
<dbReference type="Gene3D" id="2.40.170.20">
    <property type="entry name" value="TonB-dependent receptor, beta-barrel domain"/>
    <property type="match status" value="2"/>
</dbReference>
<comment type="subcellular location">
    <subcellularLocation>
        <location evidence="1">Cell outer membrane</location>
    </subcellularLocation>
</comment>
<dbReference type="EMBL" id="FPBK01000013">
    <property type="protein sequence ID" value="SFU68148.1"/>
    <property type="molecule type" value="Genomic_DNA"/>
</dbReference>
<name>A0A1I7I5E3_9FLAO</name>
<dbReference type="STRING" id="1224947.SAMN05216480_1133"/>
<evidence type="ECO:0000256" key="3">
    <source>
        <dbReference type="ARBA" id="ARBA00023237"/>
    </source>
</evidence>
<evidence type="ECO:0000256" key="1">
    <source>
        <dbReference type="ARBA" id="ARBA00004442"/>
    </source>
</evidence>
<keyword evidence="2" id="KW-0472">Membrane</keyword>
<evidence type="ECO:0000313" key="5">
    <source>
        <dbReference type="EMBL" id="SFU68148.1"/>
    </source>
</evidence>
<evidence type="ECO:0000256" key="4">
    <source>
        <dbReference type="SAM" id="SignalP"/>
    </source>
</evidence>
<dbReference type="GO" id="GO:0009279">
    <property type="term" value="C:cell outer membrane"/>
    <property type="evidence" value="ECO:0007669"/>
    <property type="project" value="UniProtKB-SubCell"/>
</dbReference>
<protein>
    <submittedName>
        <fullName evidence="5">CarboxypepD_reg-like domain-containing protein</fullName>
    </submittedName>
</protein>
<keyword evidence="3" id="KW-0998">Cell outer membrane</keyword>